<dbReference type="InterPro" id="IPR011006">
    <property type="entry name" value="CheY-like_superfamily"/>
</dbReference>
<keyword evidence="4 12" id="KW-0808">Transferase</keyword>
<dbReference type="Pfam" id="PF08448">
    <property type="entry name" value="PAS_4"/>
    <property type="match status" value="1"/>
</dbReference>
<dbReference type="InterPro" id="IPR004358">
    <property type="entry name" value="Sig_transdc_His_kin-like_C"/>
</dbReference>
<evidence type="ECO:0000259" key="9">
    <source>
        <dbReference type="PROSITE" id="PS50110"/>
    </source>
</evidence>
<dbReference type="PROSITE" id="PS50109">
    <property type="entry name" value="HIS_KIN"/>
    <property type="match status" value="1"/>
</dbReference>
<sequence>MVTEQQTLLEVARATTAIGGWMLDRSTQAVHLSTETRRLLELPPEHRMDLRTGLGLYPPEYRPIVTRAIHTTLHHARPFQLDVDIHTATGKRLHVRKLGKPLMDDYGNVLGLRGALQDLTEIKTAERQARRLSQRLETTLESITDAFFLVDPAWRFTFLNREAERQLNCQREDVLGRVAWEVFPEALGTAFEEHYRYALAQQEPVVFEAYFAPVETWFEARAYPSDEGLAVYFRDISQRKQAEAEMAQLNEELHQARERAEQASRAKSEFLAAMSHELRTPLNAITGFAQLLHQTPPDETQDRDQHLEQILSAGWHLRDLIGDVIDFAQIETGQLAVHAEPMAIDALARNSVAMITEQARRRGLTVHCQSDPIAPPWARADPVRSRQVLLNLLSNAVKYNNPHGTITVTWSTAGGSVQVDVADTGSGIPHGRRDRLFEPFERLGREAGSIEGSGIGLSLSQRLARMMSGDLQLLHSSPDRGTTMRLTLPRYSDDHSATSTPPVSLSEAAPAAPMRICYIEDNELNMMVVRGLIRRKTTVTLDEAWTGAEGLARIRQGPPDLVLLDMHLPDMHGRQVLREIRADPVLTHLPVVALSADAANETLETADGTLDGYLLKPFRLADLDALIARFAPA</sequence>
<protein>
    <recommendedName>
        <fullName evidence="2">histidine kinase</fullName>
        <ecNumber evidence="2">2.7.13.3</ecNumber>
    </recommendedName>
</protein>
<dbReference type="Gene3D" id="3.40.50.2300">
    <property type="match status" value="1"/>
</dbReference>
<dbReference type="PROSITE" id="PS50110">
    <property type="entry name" value="RESPONSE_REGULATORY"/>
    <property type="match status" value="1"/>
</dbReference>
<dbReference type="SMART" id="SM00387">
    <property type="entry name" value="HATPase_c"/>
    <property type="match status" value="1"/>
</dbReference>
<evidence type="ECO:0000259" key="10">
    <source>
        <dbReference type="PROSITE" id="PS50112"/>
    </source>
</evidence>
<dbReference type="PROSITE" id="PS50113">
    <property type="entry name" value="PAC"/>
    <property type="match status" value="1"/>
</dbReference>
<name>A1WXJ5_HALHL</name>
<dbReference type="Pfam" id="PF00072">
    <property type="entry name" value="Response_reg"/>
    <property type="match status" value="1"/>
</dbReference>
<dbReference type="SUPFAM" id="SSF52172">
    <property type="entry name" value="CheY-like"/>
    <property type="match status" value="1"/>
</dbReference>
<dbReference type="PANTHER" id="PTHR43047">
    <property type="entry name" value="TWO-COMPONENT HISTIDINE PROTEIN KINASE"/>
    <property type="match status" value="1"/>
</dbReference>
<dbReference type="InterPro" id="IPR036890">
    <property type="entry name" value="HATPase_C_sf"/>
</dbReference>
<dbReference type="CDD" id="cd00130">
    <property type="entry name" value="PAS"/>
    <property type="match status" value="1"/>
</dbReference>
<dbReference type="Gene3D" id="3.30.565.10">
    <property type="entry name" value="Histidine kinase-like ATPase, C-terminal domain"/>
    <property type="match status" value="1"/>
</dbReference>
<dbReference type="PRINTS" id="PR00344">
    <property type="entry name" value="BCTRLSENSOR"/>
</dbReference>
<dbReference type="AlphaFoldDB" id="A1WXJ5"/>
<evidence type="ECO:0000259" key="8">
    <source>
        <dbReference type="PROSITE" id="PS50109"/>
    </source>
</evidence>
<keyword evidence="3 6" id="KW-0597">Phosphoprotein</keyword>
<dbReference type="Pfam" id="PF02518">
    <property type="entry name" value="HATPase_c"/>
    <property type="match status" value="1"/>
</dbReference>
<keyword evidence="13" id="KW-1185">Reference proteome</keyword>
<dbReference type="Pfam" id="PF00512">
    <property type="entry name" value="HisKA"/>
    <property type="match status" value="1"/>
</dbReference>
<organism evidence="12 13">
    <name type="scientific">Halorhodospira halophila (strain DSM 244 / SL1)</name>
    <name type="common">Ectothiorhodospira halophila (strain DSM 244 / SL1)</name>
    <dbReference type="NCBI Taxonomy" id="349124"/>
    <lineage>
        <taxon>Bacteria</taxon>
        <taxon>Pseudomonadati</taxon>
        <taxon>Pseudomonadota</taxon>
        <taxon>Gammaproteobacteria</taxon>
        <taxon>Chromatiales</taxon>
        <taxon>Ectothiorhodospiraceae</taxon>
        <taxon>Halorhodospira</taxon>
    </lineage>
</organism>
<feature type="domain" description="PAS" evidence="10">
    <location>
        <begin position="132"/>
        <end position="202"/>
    </location>
</feature>
<evidence type="ECO:0000259" key="11">
    <source>
        <dbReference type="PROSITE" id="PS50113"/>
    </source>
</evidence>
<dbReference type="InterPro" id="IPR035965">
    <property type="entry name" value="PAS-like_dom_sf"/>
</dbReference>
<dbReference type="GO" id="GO:0000155">
    <property type="term" value="F:phosphorelay sensor kinase activity"/>
    <property type="evidence" value="ECO:0007669"/>
    <property type="project" value="InterPro"/>
</dbReference>
<dbReference type="InterPro" id="IPR036097">
    <property type="entry name" value="HisK_dim/P_sf"/>
</dbReference>
<dbReference type="InterPro" id="IPR005467">
    <property type="entry name" value="His_kinase_dom"/>
</dbReference>
<evidence type="ECO:0000256" key="5">
    <source>
        <dbReference type="ARBA" id="ARBA00022777"/>
    </source>
</evidence>
<dbReference type="NCBIfam" id="TIGR00229">
    <property type="entry name" value="sensory_box"/>
    <property type="match status" value="1"/>
</dbReference>
<dbReference type="PROSITE" id="PS50112">
    <property type="entry name" value="PAS"/>
    <property type="match status" value="1"/>
</dbReference>
<accession>A1WXJ5</accession>
<dbReference type="SUPFAM" id="SSF47384">
    <property type="entry name" value="Homodimeric domain of signal transducing histidine kinase"/>
    <property type="match status" value="1"/>
</dbReference>
<evidence type="ECO:0000256" key="7">
    <source>
        <dbReference type="SAM" id="Coils"/>
    </source>
</evidence>
<dbReference type="InterPro" id="IPR000014">
    <property type="entry name" value="PAS"/>
</dbReference>
<evidence type="ECO:0000256" key="4">
    <source>
        <dbReference type="ARBA" id="ARBA00022679"/>
    </source>
</evidence>
<proteinExistence type="predicted"/>
<dbReference type="SMART" id="SM00091">
    <property type="entry name" value="PAS"/>
    <property type="match status" value="2"/>
</dbReference>
<reference evidence="13" key="1">
    <citation type="submission" date="2006-12" db="EMBL/GenBank/DDBJ databases">
        <title>Complete sequence of Halorhodospira halophila SL1.</title>
        <authorList>
            <consortium name="US DOE Joint Genome Institute"/>
            <person name="Copeland A."/>
            <person name="Lucas S."/>
            <person name="Lapidus A."/>
            <person name="Barry K."/>
            <person name="Detter J.C."/>
            <person name="Glavina del Rio T."/>
            <person name="Hammon N."/>
            <person name="Israni S."/>
            <person name="Dalin E."/>
            <person name="Tice H."/>
            <person name="Pitluck S."/>
            <person name="Saunders E."/>
            <person name="Brettin T."/>
            <person name="Bruce D."/>
            <person name="Han C."/>
            <person name="Tapia R."/>
            <person name="Schmutz J."/>
            <person name="Larimer F."/>
            <person name="Land M."/>
            <person name="Hauser L."/>
            <person name="Kyrpides N."/>
            <person name="Mikhailova N."/>
            <person name="Hoff W."/>
            <person name="Richardson P."/>
        </authorList>
    </citation>
    <scope>NUCLEOTIDE SEQUENCE [LARGE SCALE GENOMIC DNA]</scope>
    <source>
        <strain evidence="13">DSM 244 / SL1</strain>
    </source>
</reference>
<dbReference type="SMART" id="SM00388">
    <property type="entry name" value="HisKA"/>
    <property type="match status" value="1"/>
</dbReference>
<dbReference type="KEGG" id="hha:Hhal_1643"/>
<dbReference type="Gene3D" id="3.30.450.20">
    <property type="entry name" value="PAS domain"/>
    <property type="match status" value="2"/>
</dbReference>
<evidence type="ECO:0000313" key="13">
    <source>
        <dbReference type="Proteomes" id="UP000000647"/>
    </source>
</evidence>
<reference evidence="12 13" key="2">
    <citation type="journal article" date="2013" name="Stand. Genomic Sci.">
        <title>Complete genome sequence of Halorhodospira halophila SL1.</title>
        <authorList>
            <person name="Challacombe J.F."/>
            <person name="Majid S."/>
            <person name="Deole R."/>
            <person name="Brettin T.S."/>
            <person name="Bruce D."/>
            <person name="Delano S.F."/>
            <person name="Detter J.C."/>
            <person name="Gleasner C.D."/>
            <person name="Han C.S."/>
            <person name="Misra M."/>
            <person name="Reitenga K.G."/>
            <person name="Mikhailova N."/>
            <person name="Woyke T."/>
            <person name="Pitluck S."/>
            <person name="Nolan M."/>
            <person name="Land M.L."/>
            <person name="Saunders E."/>
            <person name="Tapia R."/>
            <person name="Lapidus A."/>
            <person name="Ivanova N."/>
            <person name="Hoff W.D."/>
        </authorList>
    </citation>
    <scope>NUCLEOTIDE SEQUENCE [LARGE SCALE GENOMIC DNA]</scope>
    <source>
        <strain evidence="13">DSM 244 / SL1</strain>
    </source>
</reference>
<dbReference type="InterPro" id="IPR001789">
    <property type="entry name" value="Sig_transdc_resp-reg_receiver"/>
</dbReference>
<dbReference type="RefSeq" id="WP_011814429.1">
    <property type="nucleotide sequence ID" value="NC_008789.1"/>
</dbReference>
<feature type="coiled-coil region" evidence="7">
    <location>
        <begin position="232"/>
        <end position="266"/>
    </location>
</feature>
<dbReference type="SUPFAM" id="SSF55874">
    <property type="entry name" value="ATPase domain of HSP90 chaperone/DNA topoisomerase II/histidine kinase"/>
    <property type="match status" value="1"/>
</dbReference>
<dbReference type="Proteomes" id="UP000000647">
    <property type="component" value="Chromosome"/>
</dbReference>
<dbReference type="EMBL" id="CP000544">
    <property type="protein sequence ID" value="ABM62407.1"/>
    <property type="molecule type" value="Genomic_DNA"/>
</dbReference>
<comment type="catalytic activity">
    <reaction evidence="1">
        <text>ATP + protein L-histidine = ADP + protein N-phospho-L-histidine.</text>
        <dbReference type="EC" id="2.7.13.3"/>
    </reaction>
</comment>
<keyword evidence="5 12" id="KW-0418">Kinase</keyword>
<feature type="modified residue" description="4-aspartylphosphate" evidence="6">
    <location>
        <position position="565"/>
    </location>
</feature>
<dbReference type="STRING" id="349124.Hhal_1643"/>
<feature type="domain" description="PAC" evidence="11">
    <location>
        <begin position="79"/>
        <end position="131"/>
    </location>
</feature>
<feature type="domain" description="Histidine kinase" evidence="8">
    <location>
        <begin position="273"/>
        <end position="492"/>
    </location>
</feature>
<gene>
    <name evidence="12" type="ordered locus">Hhal_1643</name>
</gene>
<dbReference type="SUPFAM" id="SSF55785">
    <property type="entry name" value="PYP-like sensor domain (PAS domain)"/>
    <property type="match status" value="2"/>
</dbReference>
<dbReference type="eggNOG" id="COG2205">
    <property type="taxonomic scope" value="Bacteria"/>
</dbReference>
<feature type="domain" description="Response regulatory" evidence="9">
    <location>
        <begin position="515"/>
        <end position="631"/>
    </location>
</feature>
<dbReference type="InterPro" id="IPR003661">
    <property type="entry name" value="HisK_dim/P_dom"/>
</dbReference>
<evidence type="ECO:0000256" key="6">
    <source>
        <dbReference type="PROSITE-ProRule" id="PRU00169"/>
    </source>
</evidence>
<dbReference type="InterPro" id="IPR013656">
    <property type="entry name" value="PAS_4"/>
</dbReference>
<evidence type="ECO:0000256" key="3">
    <source>
        <dbReference type="ARBA" id="ARBA00022553"/>
    </source>
</evidence>
<dbReference type="InterPro" id="IPR003594">
    <property type="entry name" value="HATPase_dom"/>
</dbReference>
<dbReference type="EC" id="2.7.13.3" evidence="2"/>
<dbReference type="InterPro" id="IPR000700">
    <property type="entry name" value="PAS-assoc_C"/>
</dbReference>
<evidence type="ECO:0000313" key="12">
    <source>
        <dbReference type="EMBL" id="ABM62407.1"/>
    </source>
</evidence>
<dbReference type="eggNOG" id="COG0745">
    <property type="taxonomic scope" value="Bacteria"/>
</dbReference>
<dbReference type="SMART" id="SM00448">
    <property type="entry name" value="REC"/>
    <property type="match status" value="1"/>
</dbReference>
<dbReference type="Gene3D" id="1.10.287.130">
    <property type="match status" value="1"/>
</dbReference>
<evidence type="ECO:0000256" key="2">
    <source>
        <dbReference type="ARBA" id="ARBA00012438"/>
    </source>
</evidence>
<dbReference type="CDD" id="cd00082">
    <property type="entry name" value="HisKA"/>
    <property type="match status" value="1"/>
</dbReference>
<dbReference type="OrthoDB" id="5555106at2"/>
<dbReference type="HOGENOM" id="CLU_000445_114_15_6"/>
<keyword evidence="7" id="KW-0175">Coiled coil</keyword>
<evidence type="ECO:0000256" key="1">
    <source>
        <dbReference type="ARBA" id="ARBA00000085"/>
    </source>
</evidence>